<evidence type="ECO:0000313" key="4">
    <source>
        <dbReference type="Proteomes" id="UP000019384"/>
    </source>
</evidence>
<dbReference type="InterPro" id="IPR003123">
    <property type="entry name" value="VPS9"/>
</dbReference>
<dbReference type="Gene3D" id="1.20.1050.80">
    <property type="entry name" value="VPS9 domain"/>
    <property type="match status" value="1"/>
</dbReference>
<feature type="compositionally biased region" description="Polar residues" evidence="1">
    <location>
        <begin position="706"/>
        <end position="715"/>
    </location>
</feature>
<dbReference type="RefSeq" id="XP_022459941.1">
    <property type="nucleotide sequence ID" value="XM_022602393.1"/>
</dbReference>
<dbReference type="PROSITE" id="PS51205">
    <property type="entry name" value="VPS9"/>
    <property type="match status" value="1"/>
</dbReference>
<dbReference type="AlphaFoldDB" id="W6MMV1"/>
<dbReference type="InterPro" id="IPR037191">
    <property type="entry name" value="VPS9_dom_sf"/>
</dbReference>
<feature type="compositionally biased region" description="Basic and acidic residues" evidence="1">
    <location>
        <begin position="535"/>
        <end position="550"/>
    </location>
</feature>
<dbReference type="EMBL" id="HG793128">
    <property type="protein sequence ID" value="CDK27949.1"/>
    <property type="molecule type" value="Genomic_DNA"/>
</dbReference>
<proteinExistence type="predicted"/>
<name>W6MMV1_9ASCO</name>
<accession>W6MMV1</accession>
<feature type="region of interest" description="Disordered" evidence="1">
    <location>
        <begin position="674"/>
        <end position="715"/>
    </location>
</feature>
<gene>
    <name evidence="3" type="ORF">KUCA_T00003929001</name>
</gene>
<evidence type="ECO:0000313" key="3">
    <source>
        <dbReference type="EMBL" id="CDK27949.1"/>
    </source>
</evidence>
<dbReference type="Pfam" id="PF02204">
    <property type="entry name" value="VPS9"/>
    <property type="match status" value="1"/>
</dbReference>
<feature type="compositionally biased region" description="Low complexity" evidence="1">
    <location>
        <begin position="456"/>
        <end position="472"/>
    </location>
</feature>
<dbReference type="OrthoDB" id="10264848at2759"/>
<dbReference type="Proteomes" id="UP000019384">
    <property type="component" value="Unassembled WGS sequence"/>
</dbReference>
<reference evidence="3" key="1">
    <citation type="submission" date="2013-12" db="EMBL/GenBank/DDBJ databases">
        <authorList>
            <person name="Genoscope - CEA"/>
        </authorList>
    </citation>
    <scope>NUCLEOTIDE SEQUENCE</scope>
    <source>
        <strain evidence="3">CBS 1993</strain>
    </source>
</reference>
<evidence type="ECO:0000256" key="1">
    <source>
        <dbReference type="SAM" id="MobiDB-lite"/>
    </source>
</evidence>
<feature type="compositionally biased region" description="Polar residues" evidence="1">
    <location>
        <begin position="551"/>
        <end position="569"/>
    </location>
</feature>
<reference evidence="3" key="2">
    <citation type="submission" date="2014-02" db="EMBL/GenBank/DDBJ databases">
        <title>Complete DNA sequence of /Kuraishia capsulata/ illustrates novel genomic features among budding yeasts (/Saccharomycotina/).</title>
        <authorList>
            <person name="Morales L."/>
            <person name="Noel B."/>
            <person name="Porcel B."/>
            <person name="Marcet-Houben M."/>
            <person name="Hullo M-F."/>
            <person name="Sacerdot C."/>
            <person name="Tekaia F."/>
            <person name="Leh-Louis V."/>
            <person name="Despons L."/>
            <person name="Khanna V."/>
            <person name="Aury J-M."/>
            <person name="Barbe V."/>
            <person name="Couloux A."/>
            <person name="Labadie K."/>
            <person name="Pelletier E."/>
            <person name="Souciet J-L."/>
            <person name="Boekhout T."/>
            <person name="Gabaldon T."/>
            <person name="Wincker P."/>
            <person name="Dujon B."/>
        </authorList>
    </citation>
    <scope>NUCLEOTIDE SEQUENCE</scope>
    <source>
        <strain evidence="3">CBS 1993</strain>
    </source>
</reference>
<dbReference type="SUPFAM" id="SSF109993">
    <property type="entry name" value="VPS9 domain"/>
    <property type="match status" value="1"/>
</dbReference>
<feature type="region of interest" description="Disordered" evidence="1">
    <location>
        <begin position="533"/>
        <end position="628"/>
    </location>
</feature>
<feature type="compositionally biased region" description="Low complexity" evidence="1">
    <location>
        <begin position="578"/>
        <end position="591"/>
    </location>
</feature>
<feature type="compositionally biased region" description="Polar residues" evidence="1">
    <location>
        <begin position="592"/>
        <end position="605"/>
    </location>
</feature>
<sequence>MFHTPPTNPNHEVWSSETALKNSYFSSYEPEAEATEIHQISTVAPQLAKPAEPVVPGAKDDSNTMAKDAILPTEEPATIAGENTIQEAPKLDDTLPPQLQRELDNFAKFLKEPRFTKPLSMYDIANLFQKFYLDFNEKSVRFVKGGLPELKLTKRRSRVSSIPLLDPNEIAMKKSQEKLNSVKIHHYNLLIEKLACKRFYDSILVPKSGLPTDLAELQINEMLNKKLGILFKMNVSLKSLDIELPVEEEFFICKLDEAVIPQFVTMAVETSPICKLRCLYRVHEEISEVVKAIQADSEASSSASSSSSKQLHMNTDLYLPVLIFCIMNLRELHKIDIYQQLQFIKRFKNEVFFETGLLDEHDDGSSNERGELLYVLTNLEASIMYLGSCTAENLSLEVTSDILDELDPEAVLLDDDQRIQRHAEILELLAKPISFEAASVSPTPTSQHTRSRRPSKQSSNSGSRKSSFSNVSEENATTVPANSSRFSLLNGPADFSLYNADQGLRTISTAVDSSFRSILGRFSSTELPSWTAVSAHHDPNEISEETKSQIEESLQSMHVSSIGENNAKQEQTHDQKITPTSSISTTSTVNSGGNHSLNSTGSNTVRPPPIAILPEKSEPTTFSTIPLSPANGDRFTAFNKITSSVNGVMKNFRPLSASSSSTSLSNNLETSAPLFETVSPNRQGNSRSRSRTASFMSSSIFGGGQPASNSSAPTLNSVHRSSLFGTIENAIEKTTKTRSRGNSMLSDPGREIRASDADTASVSTGDLSSAIVKLEPDLKQLNRFENKEFTELSVSELNEMFNNYKLIMDRLQ</sequence>
<keyword evidence="4" id="KW-1185">Reference proteome</keyword>
<feature type="compositionally biased region" description="Polar residues" evidence="1">
    <location>
        <begin position="473"/>
        <end position="485"/>
    </location>
</feature>
<dbReference type="GeneID" id="34521329"/>
<organism evidence="3 4">
    <name type="scientific">Kuraishia capsulata CBS 1993</name>
    <dbReference type="NCBI Taxonomy" id="1382522"/>
    <lineage>
        <taxon>Eukaryota</taxon>
        <taxon>Fungi</taxon>
        <taxon>Dikarya</taxon>
        <taxon>Ascomycota</taxon>
        <taxon>Saccharomycotina</taxon>
        <taxon>Pichiomycetes</taxon>
        <taxon>Pichiales</taxon>
        <taxon>Pichiaceae</taxon>
        <taxon>Kuraishia</taxon>
    </lineage>
</organism>
<evidence type="ECO:0000259" key="2">
    <source>
        <dbReference type="PROSITE" id="PS51205"/>
    </source>
</evidence>
<feature type="domain" description="VPS9" evidence="2">
    <location>
        <begin position="217"/>
        <end position="395"/>
    </location>
</feature>
<feature type="region of interest" description="Disordered" evidence="1">
    <location>
        <begin position="439"/>
        <end position="485"/>
    </location>
</feature>
<dbReference type="HOGENOM" id="CLU_347498_0_0_1"/>
<protein>
    <recommendedName>
        <fullName evidence="2">VPS9 domain-containing protein</fullName>
    </recommendedName>
</protein>
<feature type="region of interest" description="Disordered" evidence="1">
    <location>
        <begin position="735"/>
        <end position="760"/>
    </location>
</feature>
<dbReference type="STRING" id="1382522.W6MMV1"/>